<evidence type="ECO:0000256" key="7">
    <source>
        <dbReference type="ARBA" id="ARBA00035136"/>
    </source>
</evidence>
<dbReference type="STRING" id="1838286.Verru16b_01680"/>
<name>A0A1D8AUU0_9BACT</name>
<evidence type="ECO:0000256" key="5">
    <source>
        <dbReference type="ARBA" id="ARBA00022980"/>
    </source>
</evidence>
<proteinExistence type="inferred from homology"/>
<dbReference type="RefSeq" id="WP_069961850.1">
    <property type="nucleotide sequence ID" value="NZ_CP016094.1"/>
</dbReference>
<keyword evidence="3 8" id="KW-0699">rRNA-binding</keyword>
<evidence type="ECO:0000256" key="6">
    <source>
        <dbReference type="ARBA" id="ARBA00023274"/>
    </source>
</evidence>
<protein>
    <recommendedName>
        <fullName evidence="7 8">Small ribosomal subunit protein bS20</fullName>
    </recommendedName>
</protein>
<accession>A0A1D8AUU0</accession>
<gene>
    <name evidence="8 10" type="primary">rpsT</name>
    <name evidence="10" type="ORF">Verru16b_01680</name>
</gene>
<evidence type="ECO:0000256" key="2">
    <source>
        <dbReference type="ARBA" id="ARBA00007634"/>
    </source>
</evidence>
<dbReference type="GO" id="GO:0070181">
    <property type="term" value="F:small ribosomal subunit rRNA binding"/>
    <property type="evidence" value="ECO:0007669"/>
    <property type="project" value="TreeGrafter"/>
</dbReference>
<dbReference type="OrthoDB" id="9810294at2"/>
<dbReference type="GO" id="GO:0015935">
    <property type="term" value="C:small ribosomal subunit"/>
    <property type="evidence" value="ECO:0007669"/>
    <property type="project" value="TreeGrafter"/>
</dbReference>
<dbReference type="HAMAP" id="MF_00500">
    <property type="entry name" value="Ribosomal_bS20"/>
    <property type="match status" value="1"/>
</dbReference>
<dbReference type="PANTHER" id="PTHR33398">
    <property type="entry name" value="30S RIBOSOMAL PROTEIN S20"/>
    <property type="match status" value="1"/>
</dbReference>
<comment type="function">
    <text evidence="1 8">Binds directly to 16S ribosomal RNA.</text>
</comment>
<dbReference type="GO" id="GO:0006412">
    <property type="term" value="P:translation"/>
    <property type="evidence" value="ECO:0007669"/>
    <property type="project" value="UniProtKB-UniRule"/>
</dbReference>
<evidence type="ECO:0000256" key="9">
    <source>
        <dbReference type="SAM" id="MobiDB-lite"/>
    </source>
</evidence>
<keyword evidence="6 8" id="KW-0687">Ribonucleoprotein</keyword>
<organism evidence="10 11">
    <name type="scientific">Lacunisphaera limnophila</name>
    <dbReference type="NCBI Taxonomy" id="1838286"/>
    <lineage>
        <taxon>Bacteria</taxon>
        <taxon>Pseudomonadati</taxon>
        <taxon>Verrucomicrobiota</taxon>
        <taxon>Opitutia</taxon>
        <taxon>Opitutales</taxon>
        <taxon>Opitutaceae</taxon>
        <taxon>Lacunisphaera</taxon>
    </lineage>
</organism>
<dbReference type="InterPro" id="IPR036510">
    <property type="entry name" value="Ribosomal_bS20_sf"/>
</dbReference>
<evidence type="ECO:0000313" key="11">
    <source>
        <dbReference type="Proteomes" id="UP000095228"/>
    </source>
</evidence>
<dbReference type="InterPro" id="IPR002583">
    <property type="entry name" value="Ribosomal_bS20"/>
</dbReference>
<dbReference type="KEGG" id="obg:Verru16b_01680"/>
<evidence type="ECO:0000256" key="8">
    <source>
        <dbReference type="HAMAP-Rule" id="MF_00500"/>
    </source>
</evidence>
<evidence type="ECO:0000313" key="10">
    <source>
        <dbReference type="EMBL" id="AOS44616.1"/>
    </source>
</evidence>
<dbReference type="Proteomes" id="UP000095228">
    <property type="component" value="Chromosome"/>
</dbReference>
<dbReference type="Gene3D" id="1.20.58.110">
    <property type="entry name" value="Ribosomal protein S20"/>
    <property type="match status" value="1"/>
</dbReference>
<dbReference type="PANTHER" id="PTHR33398:SF1">
    <property type="entry name" value="SMALL RIBOSOMAL SUBUNIT PROTEIN BS20C"/>
    <property type="match status" value="1"/>
</dbReference>
<keyword evidence="4 8" id="KW-0694">RNA-binding</keyword>
<evidence type="ECO:0000256" key="3">
    <source>
        <dbReference type="ARBA" id="ARBA00022730"/>
    </source>
</evidence>
<comment type="similarity">
    <text evidence="2 8">Belongs to the bacterial ribosomal protein bS20 family.</text>
</comment>
<reference evidence="10 11" key="1">
    <citation type="submission" date="2016-06" db="EMBL/GenBank/DDBJ databases">
        <title>Three novel species with peptidoglycan cell walls form the new genus Lacunisphaera gen. nov. in the family Opitutaceae of the verrucomicrobial subdivision 4.</title>
        <authorList>
            <person name="Rast P."/>
            <person name="Gloeckner I."/>
            <person name="Jogler M."/>
            <person name="Boedeker C."/>
            <person name="Jeske O."/>
            <person name="Wiegand S."/>
            <person name="Reinhardt R."/>
            <person name="Schumann P."/>
            <person name="Rohde M."/>
            <person name="Spring S."/>
            <person name="Gloeckner F.O."/>
            <person name="Jogler C."/>
        </authorList>
    </citation>
    <scope>NUCLEOTIDE SEQUENCE [LARGE SCALE GENOMIC DNA]</scope>
    <source>
        <strain evidence="10 11">IG16b</strain>
    </source>
</reference>
<dbReference type="NCBIfam" id="TIGR00029">
    <property type="entry name" value="S20"/>
    <property type="match status" value="1"/>
</dbReference>
<dbReference type="GO" id="GO:0003735">
    <property type="term" value="F:structural constituent of ribosome"/>
    <property type="evidence" value="ECO:0007669"/>
    <property type="project" value="InterPro"/>
</dbReference>
<evidence type="ECO:0000256" key="1">
    <source>
        <dbReference type="ARBA" id="ARBA00003134"/>
    </source>
</evidence>
<dbReference type="Pfam" id="PF01649">
    <property type="entry name" value="Ribosomal_S20p"/>
    <property type="match status" value="1"/>
</dbReference>
<sequence length="87" mass="9182">MANTKSAIKAARKSLRNAARNQATKTRLKSLGKAVAKAAAGTDAEKTRAAAIAFSSALDKAVKSNVIHRNAASNHKSQISKYVFAKK</sequence>
<keyword evidence="5 8" id="KW-0689">Ribosomal protein</keyword>
<dbReference type="AlphaFoldDB" id="A0A1D8AUU0"/>
<dbReference type="EMBL" id="CP016094">
    <property type="protein sequence ID" value="AOS44616.1"/>
    <property type="molecule type" value="Genomic_DNA"/>
</dbReference>
<evidence type="ECO:0000256" key="4">
    <source>
        <dbReference type="ARBA" id="ARBA00022884"/>
    </source>
</evidence>
<keyword evidence="11" id="KW-1185">Reference proteome</keyword>
<dbReference type="SUPFAM" id="SSF46992">
    <property type="entry name" value="Ribosomal protein S20"/>
    <property type="match status" value="1"/>
</dbReference>
<feature type="region of interest" description="Disordered" evidence="9">
    <location>
        <begin position="1"/>
        <end position="24"/>
    </location>
</feature>